<dbReference type="InterPro" id="IPR001763">
    <property type="entry name" value="Rhodanese-like_dom"/>
</dbReference>
<organism evidence="2 3">
    <name type="scientific">Aquabacter spiritensis</name>
    <dbReference type="NCBI Taxonomy" id="933073"/>
    <lineage>
        <taxon>Bacteria</taxon>
        <taxon>Pseudomonadati</taxon>
        <taxon>Pseudomonadota</taxon>
        <taxon>Alphaproteobacteria</taxon>
        <taxon>Hyphomicrobiales</taxon>
        <taxon>Xanthobacteraceae</taxon>
        <taxon>Aquabacter</taxon>
    </lineage>
</organism>
<dbReference type="EMBL" id="SMAI01000001">
    <property type="protein sequence ID" value="TCT08078.1"/>
    <property type="molecule type" value="Genomic_DNA"/>
</dbReference>
<dbReference type="RefSeq" id="WP_132029696.1">
    <property type="nucleotide sequence ID" value="NZ_SMAI01000001.1"/>
</dbReference>
<name>A0A4V6NZM4_9HYPH</name>
<accession>A0A4V6NZM4</accession>
<feature type="domain" description="Rhodanese" evidence="1">
    <location>
        <begin position="24"/>
        <end position="112"/>
    </location>
</feature>
<dbReference type="InterPro" id="IPR036873">
    <property type="entry name" value="Rhodanese-like_dom_sf"/>
</dbReference>
<proteinExistence type="predicted"/>
<sequence>MSEPNPFGGRITHLTPEEVQAGMAEGTILLVDVREPNETAAERIPGAAIFPLTTFDAAALPDPGARRLVFSCRSGQRSQRAAALAQAAGLDYEAHLQGGILGWKQAGFATETD</sequence>
<dbReference type="Gene3D" id="3.40.250.10">
    <property type="entry name" value="Rhodanese-like domain"/>
    <property type="match status" value="1"/>
</dbReference>
<keyword evidence="3" id="KW-1185">Reference proteome</keyword>
<evidence type="ECO:0000313" key="2">
    <source>
        <dbReference type="EMBL" id="TCT08078.1"/>
    </source>
</evidence>
<keyword evidence="2" id="KW-0808">Transferase</keyword>
<dbReference type="OrthoDB" id="9807812at2"/>
<dbReference type="SUPFAM" id="SSF52821">
    <property type="entry name" value="Rhodanese/Cell cycle control phosphatase"/>
    <property type="match status" value="1"/>
</dbReference>
<comment type="caution">
    <text evidence="2">The sequence shown here is derived from an EMBL/GenBank/DDBJ whole genome shotgun (WGS) entry which is preliminary data.</text>
</comment>
<evidence type="ECO:0000259" key="1">
    <source>
        <dbReference type="PROSITE" id="PS50206"/>
    </source>
</evidence>
<dbReference type="SMART" id="SM00450">
    <property type="entry name" value="RHOD"/>
    <property type="match status" value="1"/>
</dbReference>
<dbReference type="PROSITE" id="PS50206">
    <property type="entry name" value="RHODANESE_3"/>
    <property type="match status" value="1"/>
</dbReference>
<gene>
    <name evidence="2" type="ORF">EDC64_101598</name>
</gene>
<evidence type="ECO:0000313" key="3">
    <source>
        <dbReference type="Proteomes" id="UP000294664"/>
    </source>
</evidence>
<dbReference type="Proteomes" id="UP000294664">
    <property type="component" value="Unassembled WGS sequence"/>
</dbReference>
<reference evidence="2 3" key="1">
    <citation type="submission" date="2019-03" db="EMBL/GenBank/DDBJ databases">
        <title>Genomic Encyclopedia of Type Strains, Phase IV (KMG-IV): sequencing the most valuable type-strain genomes for metagenomic binning, comparative biology and taxonomic classification.</title>
        <authorList>
            <person name="Goeker M."/>
        </authorList>
    </citation>
    <scope>NUCLEOTIDE SEQUENCE [LARGE SCALE GENOMIC DNA]</scope>
    <source>
        <strain evidence="2 3">DSM 9035</strain>
    </source>
</reference>
<dbReference type="GO" id="GO:0004792">
    <property type="term" value="F:thiosulfate-cyanide sulfurtransferase activity"/>
    <property type="evidence" value="ECO:0007669"/>
    <property type="project" value="TreeGrafter"/>
</dbReference>
<dbReference type="Pfam" id="PF00581">
    <property type="entry name" value="Rhodanese"/>
    <property type="match status" value="1"/>
</dbReference>
<dbReference type="PANTHER" id="PTHR44086">
    <property type="entry name" value="THIOSULFATE SULFURTRANSFERASE RDL2, MITOCHONDRIAL-RELATED"/>
    <property type="match status" value="1"/>
</dbReference>
<protein>
    <submittedName>
        <fullName evidence="2">Rhodanese-related sulfurtransferase</fullName>
    </submittedName>
</protein>
<dbReference type="PANTHER" id="PTHR44086:SF10">
    <property type="entry name" value="THIOSULFATE SULFURTRANSFERASE_RHODANESE-LIKE DOMAIN-CONTAINING PROTEIN 3"/>
    <property type="match status" value="1"/>
</dbReference>
<dbReference type="AlphaFoldDB" id="A0A4V6NZM4"/>